<feature type="transmembrane region" description="Helical" evidence="7">
    <location>
        <begin position="224"/>
        <end position="244"/>
    </location>
</feature>
<evidence type="ECO:0000256" key="7">
    <source>
        <dbReference type="SAM" id="Phobius"/>
    </source>
</evidence>
<reference evidence="9" key="1">
    <citation type="journal article" date="2021" name="Nat. Commun.">
        <title>Genetic determinants of endophytism in the Arabidopsis root mycobiome.</title>
        <authorList>
            <person name="Mesny F."/>
            <person name="Miyauchi S."/>
            <person name="Thiergart T."/>
            <person name="Pickel B."/>
            <person name="Atanasova L."/>
            <person name="Karlsson M."/>
            <person name="Huettel B."/>
            <person name="Barry K.W."/>
            <person name="Haridas S."/>
            <person name="Chen C."/>
            <person name="Bauer D."/>
            <person name="Andreopoulos W."/>
            <person name="Pangilinan J."/>
            <person name="LaButti K."/>
            <person name="Riley R."/>
            <person name="Lipzen A."/>
            <person name="Clum A."/>
            <person name="Drula E."/>
            <person name="Henrissat B."/>
            <person name="Kohler A."/>
            <person name="Grigoriev I.V."/>
            <person name="Martin F.M."/>
            <person name="Hacquard S."/>
        </authorList>
    </citation>
    <scope>NUCLEOTIDE SEQUENCE</scope>
    <source>
        <strain evidence="9">MPI-SDFR-AT-0073</strain>
    </source>
</reference>
<comment type="subcellular location">
    <subcellularLocation>
        <location evidence="1">Membrane</location>
        <topology evidence="1">Multi-pass membrane protein</topology>
    </subcellularLocation>
</comment>
<dbReference type="AlphaFoldDB" id="A0A9P8UWP4"/>
<dbReference type="InterPro" id="IPR049326">
    <property type="entry name" value="Rhodopsin_dom_fungi"/>
</dbReference>
<evidence type="ECO:0000256" key="6">
    <source>
        <dbReference type="SAM" id="MobiDB-lite"/>
    </source>
</evidence>
<protein>
    <recommendedName>
        <fullName evidence="8">Rhodopsin domain-containing protein</fullName>
    </recommendedName>
</protein>
<comment type="similarity">
    <text evidence="5">Belongs to the SAT4 family.</text>
</comment>
<evidence type="ECO:0000256" key="2">
    <source>
        <dbReference type="ARBA" id="ARBA00022692"/>
    </source>
</evidence>
<feature type="transmembrane region" description="Helical" evidence="7">
    <location>
        <begin position="61"/>
        <end position="83"/>
    </location>
</feature>
<keyword evidence="4 7" id="KW-0472">Membrane</keyword>
<keyword evidence="2 7" id="KW-0812">Transmembrane</keyword>
<evidence type="ECO:0000313" key="10">
    <source>
        <dbReference type="Proteomes" id="UP000758603"/>
    </source>
</evidence>
<dbReference type="OrthoDB" id="5022096at2759"/>
<feature type="region of interest" description="Disordered" evidence="6">
    <location>
        <begin position="353"/>
        <end position="376"/>
    </location>
</feature>
<dbReference type="EMBL" id="JAGPXC010000001">
    <property type="protein sequence ID" value="KAH6659727.1"/>
    <property type="molecule type" value="Genomic_DNA"/>
</dbReference>
<dbReference type="GO" id="GO:0016020">
    <property type="term" value="C:membrane"/>
    <property type="evidence" value="ECO:0007669"/>
    <property type="project" value="UniProtKB-SubCell"/>
</dbReference>
<gene>
    <name evidence="9" type="ORF">BKA67DRAFT_545547</name>
</gene>
<evidence type="ECO:0000256" key="1">
    <source>
        <dbReference type="ARBA" id="ARBA00004141"/>
    </source>
</evidence>
<dbReference type="Pfam" id="PF20684">
    <property type="entry name" value="Fung_rhodopsin"/>
    <property type="match status" value="1"/>
</dbReference>
<dbReference type="GeneID" id="70130224"/>
<sequence length="390" mass="43552">MAVIQMQTIWSRQETVAAVDKPSNAPTILAVVGTMMGLSTLCTLLRVYVRGFMIKHFGLDDVVMVFAWLAAVGAMVCLVGETHHGAGRHSFDIQLEEWGKLSYWQYIHGPLLVSGISLVKVSLGLFLLRFVQGKWYKRFIIFMIVFILLFTLSCDLTLALQCIPPYASYMFPRPPDAKCFSTDTFLKLSTFNGVMNILTDAVFVLLPVPVIVGLQVNKRVKATLIFILSLGLFACVASIVRVYVGSHVFEDMDYTWAYAFFIWNYAELHTGIIAACLPALRPLFSSILENTSRRLRATGYMYGSSRYGNKYGSKTNPRSGYQRQDDEGVGLESLQRNNRLEEGTYKARIMTTNGTNVSHGEDDSSEDGILPPHGVVKTTEIVVTEGRSKF</sequence>
<feature type="transmembrane region" description="Helical" evidence="7">
    <location>
        <begin position="28"/>
        <end position="49"/>
    </location>
</feature>
<feature type="transmembrane region" description="Helical" evidence="7">
    <location>
        <begin position="193"/>
        <end position="212"/>
    </location>
</feature>
<keyword evidence="10" id="KW-1185">Reference proteome</keyword>
<evidence type="ECO:0000259" key="8">
    <source>
        <dbReference type="Pfam" id="PF20684"/>
    </source>
</evidence>
<evidence type="ECO:0000256" key="3">
    <source>
        <dbReference type="ARBA" id="ARBA00022989"/>
    </source>
</evidence>
<name>A0A9P8UWP4_9PEZI</name>
<evidence type="ECO:0000256" key="4">
    <source>
        <dbReference type="ARBA" id="ARBA00023136"/>
    </source>
</evidence>
<keyword evidence="3 7" id="KW-1133">Transmembrane helix</keyword>
<feature type="region of interest" description="Disordered" evidence="6">
    <location>
        <begin position="308"/>
        <end position="330"/>
    </location>
</feature>
<evidence type="ECO:0000313" key="9">
    <source>
        <dbReference type="EMBL" id="KAH6659727.1"/>
    </source>
</evidence>
<feature type="transmembrane region" description="Helical" evidence="7">
    <location>
        <begin position="103"/>
        <end position="127"/>
    </location>
</feature>
<feature type="transmembrane region" description="Helical" evidence="7">
    <location>
        <begin position="256"/>
        <end position="280"/>
    </location>
</feature>
<dbReference type="Proteomes" id="UP000758603">
    <property type="component" value="Unassembled WGS sequence"/>
</dbReference>
<evidence type="ECO:0000256" key="5">
    <source>
        <dbReference type="ARBA" id="ARBA00038359"/>
    </source>
</evidence>
<feature type="domain" description="Rhodopsin" evidence="8">
    <location>
        <begin position="45"/>
        <end position="285"/>
    </location>
</feature>
<dbReference type="PANTHER" id="PTHR33048:SF167">
    <property type="entry name" value="INTEGRAL MEMBRANE PROTEIN"/>
    <property type="match status" value="1"/>
</dbReference>
<dbReference type="PANTHER" id="PTHR33048">
    <property type="entry name" value="PTH11-LIKE INTEGRAL MEMBRANE PROTEIN (AFU_ORTHOLOGUE AFUA_5G11245)"/>
    <property type="match status" value="1"/>
</dbReference>
<accession>A0A9P8UWP4</accession>
<feature type="compositionally biased region" description="Polar residues" evidence="6">
    <location>
        <begin position="312"/>
        <end position="322"/>
    </location>
</feature>
<organism evidence="9 10">
    <name type="scientific">Truncatella angustata</name>
    <dbReference type="NCBI Taxonomy" id="152316"/>
    <lineage>
        <taxon>Eukaryota</taxon>
        <taxon>Fungi</taxon>
        <taxon>Dikarya</taxon>
        <taxon>Ascomycota</taxon>
        <taxon>Pezizomycotina</taxon>
        <taxon>Sordariomycetes</taxon>
        <taxon>Xylariomycetidae</taxon>
        <taxon>Amphisphaeriales</taxon>
        <taxon>Sporocadaceae</taxon>
        <taxon>Truncatella</taxon>
    </lineage>
</organism>
<dbReference type="RefSeq" id="XP_045963858.1">
    <property type="nucleotide sequence ID" value="XM_046101332.1"/>
</dbReference>
<dbReference type="InterPro" id="IPR052337">
    <property type="entry name" value="SAT4-like"/>
</dbReference>
<proteinExistence type="inferred from homology"/>
<feature type="transmembrane region" description="Helical" evidence="7">
    <location>
        <begin position="139"/>
        <end position="160"/>
    </location>
</feature>
<comment type="caution">
    <text evidence="9">The sequence shown here is derived from an EMBL/GenBank/DDBJ whole genome shotgun (WGS) entry which is preliminary data.</text>
</comment>